<sequence>VGPLVNFLESLYPALGVLSRGQELGGPPTFPFCVDKSVSSLSAVAGGMMVAGNERRRVPGISKTAPQEFNLSSRHSRGIYMSARLASASPLSTKDTILAVLSINHAYCSTLDYILMFCLHMLKWTFYLLAQLPETPPAMYILRFLQCFGIPKRINVFTNTKGPSLDGETNITISETPCAQTVMALHSGCTIFSDPPDLGKSMEFSRAGKGDVSQSQLVKVWSINYTFIKGIKTPFIDTLEVEVKFNGAKKTAMKNKTYADVIGMDGGKDAVAKFGPISYESIEKAGIW</sequence>
<proteinExistence type="predicted"/>
<keyword evidence="2" id="KW-1185">Reference proteome</keyword>
<dbReference type="EMBL" id="MOOB01000311">
    <property type="protein sequence ID" value="OQE60178.1"/>
    <property type="molecule type" value="Genomic_DNA"/>
</dbReference>
<gene>
    <name evidence="1" type="ORF">PENNAL_c0311G05823</name>
</gene>
<name>A0A1V6WBC9_PENNA</name>
<evidence type="ECO:0000313" key="1">
    <source>
        <dbReference type="EMBL" id="OQE60178.1"/>
    </source>
</evidence>
<evidence type="ECO:0000313" key="2">
    <source>
        <dbReference type="Proteomes" id="UP000191691"/>
    </source>
</evidence>
<feature type="non-terminal residue" evidence="1">
    <location>
        <position position="1"/>
    </location>
</feature>
<comment type="caution">
    <text evidence="1">The sequence shown here is derived from an EMBL/GenBank/DDBJ whole genome shotgun (WGS) entry which is preliminary data.</text>
</comment>
<accession>A0A1V6WBC9</accession>
<protein>
    <submittedName>
        <fullName evidence="1">Uncharacterized protein</fullName>
    </submittedName>
</protein>
<dbReference type="AlphaFoldDB" id="A0A1V6WBC9"/>
<organism evidence="1 2">
    <name type="scientific">Penicillium nalgiovense</name>
    <dbReference type="NCBI Taxonomy" id="60175"/>
    <lineage>
        <taxon>Eukaryota</taxon>
        <taxon>Fungi</taxon>
        <taxon>Dikarya</taxon>
        <taxon>Ascomycota</taxon>
        <taxon>Pezizomycotina</taxon>
        <taxon>Eurotiomycetes</taxon>
        <taxon>Eurotiomycetidae</taxon>
        <taxon>Eurotiales</taxon>
        <taxon>Aspergillaceae</taxon>
        <taxon>Penicillium</taxon>
    </lineage>
</organism>
<reference evidence="2" key="1">
    <citation type="journal article" date="2017" name="Nat. Microbiol.">
        <title>Global analysis of biosynthetic gene clusters reveals vast potential of secondary metabolite production in Penicillium species.</title>
        <authorList>
            <person name="Nielsen J.C."/>
            <person name="Grijseels S."/>
            <person name="Prigent S."/>
            <person name="Ji B."/>
            <person name="Dainat J."/>
            <person name="Nielsen K.F."/>
            <person name="Frisvad J.C."/>
            <person name="Workman M."/>
            <person name="Nielsen J."/>
        </authorList>
    </citation>
    <scope>NUCLEOTIDE SEQUENCE [LARGE SCALE GENOMIC DNA]</scope>
    <source>
        <strain evidence="2">IBT 13039</strain>
    </source>
</reference>
<dbReference type="Proteomes" id="UP000191691">
    <property type="component" value="Unassembled WGS sequence"/>
</dbReference>